<dbReference type="GO" id="GO:0009425">
    <property type="term" value="C:bacterial-type flagellum basal body"/>
    <property type="evidence" value="ECO:0007669"/>
    <property type="project" value="UniProtKB-SubCell"/>
</dbReference>
<keyword evidence="8" id="KW-0472">Membrane</keyword>
<organism evidence="13 14">
    <name type="scientific">Lacrimispora celerecrescens</name>
    <dbReference type="NCBI Taxonomy" id="29354"/>
    <lineage>
        <taxon>Bacteria</taxon>
        <taxon>Bacillati</taxon>
        <taxon>Bacillota</taxon>
        <taxon>Clostridia</taxon>
        <taxon>Lachnospirales</taxon>
        <taxon>Lachnospiraceae</taxon>
        <taxon>Lacrimispora</taxon>
    </lineage>
</organism>
<evidence type="ECO:0000256" key="6">
    <source>
        <dbReference type="ARBA" id="ARBA00022500"/>
    </source>
</evidence>
<evidence type="ECO:0000256" key="8">
    <source>
        <dbReference type="ARBA" id="ARBA00023136"/>
    </source>
</evidence>
<dbReference type="Proteomes" id="UP000028525">
    <property type="component" value="Unassembled WGS sequence"/>
</dbReference>
<dbReference type="PANTHER" id="PTHR30534:SF0">
    <property type="entry name" value="FLAGELLAR MOTOR SWITCH PROTEIN FLIG"/>
    <property type="match status" value="1"/>
</dbReference>
<dbReference type="InterPro" id="IPR032779">
    <property type="entry name" value="FliG_M"/>
</dbReference>
<feature type="domain" description="Flagellar motor switch protein FliG N-terminal" evidence="12">
    <location>
        <begin position="8"/>
        <end position="111"/>
    </location>
</feature>
<comment type="caution">
    <text evidence="13">The sequence shown here is derived from an EMBL/GenBank/DDBJ whole genome shotgun (WGS) entry which is preliminary data.</text>
</comment>
<dbReference type="STRING" id="29354.IO98_19105"/>
<evidence type="ECO:0000313" key="14">
    <source>
        <dbReference type="Proteomes" id="UP000028525"/>
    </source>
</evidence>
<keyword evidence="13" id="KW-0969">Cilium</keyword>
<dbReference type="PRINTS" id="PR00954">
    <property type="entry name" value="FLGMOTORFLIG"/>
</dbReference>
<evidence type="ECO:0000256" key="1">
    <source>
        <dbReference type="ARBA" id="ARBA00004117"/>
    </source>
</evidence>
<feature type="domain" description="Flagellar motor switch protein FliG middle" evidence="11">
    <location>
        <begin position="120"/>
        <end position="192"/>
    </location>
</feature>
<evidence type="ECO:0000256" key="4">
    <source>
        <dbReference type="ARBA" id="ARBA00021870"/>
    </source>
</evidence>
<proteinExistence type="inferred from homology"/>
<dbReference type="Gene3D" id="1.10.220.30">
    <property type="match status" value="3"/>
</dbReference>
<dbReference type="Pfam" id="PF14841">
    <property type="entry name" value="FliG_M"/>
    <property type="match status" value="1"/>
</dbReference>
<evidence type="ECO:0000256" key="5">
    <source>
        <dbReference type="ARBA" id="ARBA00022475"/>
    </source>
</evidence>
<dbReference type="InterPro" id="IPR023087">
    <property type="entry name" value="Flg_Motor_Flig_C"/>
</dbReference>
<comment type="similarity">
    <text evidence="3">Belongs to the FliG family.</text>
</comment>
<evidence type="ECO:0000259" key="11">
    <source>
        <dbReference type="Pfam" id="PF14841"/>
    </source>
</evidence>
<keyword evidence="13" id="KW-0282">Flagellum</keyword>
<evidence type="ECO:0000256" key="7">
    <source>
        <dbReference type="ARBA" id="ARBA00022779"/>
    </source>
</evidence>
<keyword evidence="7" id="KW-0283">Flagellar rotation</keyword>
<evidence type="ECO:0000256" key="3">
    <source>
        <dbReference type="ARBA" id="ARBA00010299"/>
    </source>
</evidence>
<dbReference type="SUPFAM" id="SSF48029">
    <property type="entry name" value="FliG"/>
    <property type="match status" value="2"/>
</dbReference>
<accession>A0A084JGK7</accession>
<dbReference type="Pfam" id="PF14842">
    <property type="entry name" value="FliG_N"/>
    <property type="match status" value="1"/>
</dbReference>
<protein>
    <recommendedName>
        <fullName evidence="4">Flagellar motor switch protein FliG</fullName>
    </recommendedName>
</protein>
<dbReference type="AlphaFoldDB" id="A0A084JGK7"/>
<evidence type="ECO:0000259" key="12">
    <source>
        <dbReference type="Pfam" id="PF14842"/>
    </source>
</evidence>
<keyword evidence="6" id="KW-0145">Chemotaxis</keyword>
<name>A0A084JGK7_9FIRM</name>
<dbReference type="PANTHER" id="PTHR30534">
    <property type="entry name" value="FLAGELLAR MOTOR SWITCH PROTEIN FLIG"/>
    <property type="match status" value="1"/>
</dbReference>
<dbReference type="InterPro" id="IPR011002">
    <property type="entry name" value="FliG_a-hlx"/>
</dbReference>
<evidence type="ECO:0000256" key="9">
    <source>
        <dbReference type="ARBA" id="ARBA00023143"/>
    </source>
</evidence>
<dbReference type="InterPro" id="IPR028263">
    <property type="entry name" value="FliG_N"/>
</dbReference>
<dbReference type="OrthoDB" id="9780302at2"/>
<dbReference type="EMBL" id="JPME01000026">
    <property type="protein sequence ID" value="KEZ88091.1"/>
    <property type="molecule type" value="Genomic_DNA"/>
</dbReference>
<reference evidence="13 14" key="1">
    <citation type="submission" date="2014-07" db="EMBL/GenBank/DDBJ databases">
        <title>Draft genome of Clostridium celerecrescens 152B isolated from sediments associated with methane hydrate from Krishna Godavari basin.</title>
        <authorList>
            <person name="Honkalas V.S."/>
            <person name="Dabir A.P."/>
            <person name="Arora P."/>
            <person name="Dhakephalkar P.K."/>
        </authorList>
    </citation>
    <scope>NUCLEOTIDE SEQUENCE [LARGE SCALE GENOMIC DNA]</scope>
    <source>
        <strain evidence="13 14">152B</strain>
    </source>
</reference>
<dbReference type="InterPro" id="IPR000090">
    <property type="entry name" value="Flg_Motor_Flig"/>
</dbReference>
<evidence type="ECO:0000313" key="13">
    <source>
        <dbReference type="EMBL" id="KEZ88091.1"/>
    </source>
</evidence>
<dbReference type="Pfam" id="PF01706">
    <property type="entry name" value="FliG_C"/>
    <property type="match status" value="1"/>
</dbReference>
<dbReference type="NCBIfam" id="TIGR00207">
    <property type="entry name" value="fliG"/>
    <property type="match status" value="1"/>
</dbReference>
<dbReference type="GO" id="GO:0003774">
    <property type="term" value="F:cytoskeletal motor activity"/>
    <property type="evidence" value="ECO:0007669"/>
    <property type="project" value="InterPro"/>
</dbReference>
<dbReference type="GO" id="GO:0005886">
    <property type="term" value="C:plasma membrane"/>
    <property type="evidence" value="ECO:0007669"/>
    <property type="project" value="UniProtKB-SubCell"/>
</dbReference>
<gene>
    <name evidence="13" type="ORF">IO98_19105</name>
</gene>
<dbReference type="GO" id="GO:0071973">
    <property type="term" value="P:bacterial-type flagellum-dependent cell motility"/>
    <property type="evidence" value="ECO:0007669"/>
    <property type="project" value="InterPro"/>
</dbReference>
<keyword evidence="5" id="KW-1003">Cell membrane</keyword>
<keyword evidence="9" id="KW-0975">Bacterial flagellum</keyword>
<evidence type="ECO:0000256" key="2">
    <source>
        <dbReference type="ARBA" id="ARBA00004413"/>
    </source>
</evidence>
<dbReference type="GO" id="GO:0006935">
    <property type="term" value="P:chemotaxis"/>
    <property type="evidence" value="ECO:0007669"/>
    <property type="project" value="UniProtKB-KW"/>
</dbReference>
<keyword evidence="13" id="KW-0966">Cell projection</keyword>
<feature type="domain" description="Flagellar motor switch protein FliG C-terminal" evidence="10">
    <location>
        <begin position="222"/>
        <end position="328"/>
    </location>
</feature>
<keyword evidence="14" id="KW-1185">Reference proteome</keyword>
<sequence>MEAVTMVNLTPEQKAATVVVSLGVDKASKVYKYLSEDEIEKLTLEVAKLGHVEAEQTEAILDEFYKTCLTQKVVTDGGLEYARTVLEKAFGESTANSLLQKVTQSLKSRSFGFIRKSDVKNLLSVLQHERAQIIALVLSYTNEEMAANIISELAPEKRMQVVEAIARMESASPEGIKIVEEEIKKRFSGILTTDYTSVGGIDYIANVMNHIDRGNEKLIFDELGRKDAELADTIRKKMFVFEDIITMDNRSIQRFIRECDMRDMVYALKNANEQITSVIFSNMSTRMKESIQSDMEVTVNVRLKDVEEAQQRIVGIIRRLEEEGELIISKGGKDDVIV</sequence>
<comment type="subcellular location">
    <subcellularLocation>
        <location evidence="1">Bacterial flagellum basal body</location>
    </subcellularLocation>
    <subcellularLocation>
        <location evidence="2">Cell membrane</location>
        <topology evidence="2">Peripheral membrane protein</topology>
        <orientation evidence="2">Cytoplasmic side</orientation>
    </subcellularLocation>
</comment>
<dbReference type="PIRSF" id="PIRSF003161">
    <property type="entry name" value="FliG"/>
    <property type="match status" value="1"/>
</dbReference>
<evidence type="ECO:0000259" key="10">
    <source>
        <dbReference type="Pfam" id="PF01706"/>
    </source>
</evidence>